<name>A0A0L0HMC9_SPIPD</name>
<dbReference type="GO" id="GO:0003677">
    <property type="term" value="F:DNA binding"/>
    <property type="evidence" value="ECO:0007669"/>
    <property type="project" value="UniProtKB-KW"/>
</dbReference>
<keyword evidence="2 8" id="KW-0479">Metal-binding</keyword>
<reference evidence="13 14" key="1">
    <citation type="submission" date="2009-08" db="EMBL/GenBank/DDBJ databases">
        <title>The Genome Sequence of Spizellomyces punctatus strain DAOM BR117.</title>
        <authorList>
            <consortium name="The Broad Institute Genome Sequencing Platform"/>
            <person name="Russ C."/>
            <person name="Cuomo C."/>
            <person name="Shea T."/>
            <person name="Young S.K."/>
            <person name="Zeng Q."/>
            <person name="Koehrsen M."/>
            <person name="Haas B."/>
            <person name="Borodovsky M."/>
            <person name="Guigo R."/>
            <person name="Alvarado L."/>
            <person name="Berlin A."/>
            <person name="Bochicchio J."/>
            <person name="Borenstein D."/>
            <person name="Chapman S."/>
            <person name="Chen Z."/>
            <person name="Engels R."/>
            <person name="Freedman E."/>
            <person name="Gellesch M."/>
            <person name="Goldberg J."/>
            <person name="Griggs A."/>
            <person name="Gujja S."/>
            <person name="Heiman D."/>
            <person name="Hepburn T."/>
            <person name="Howarth C."/>
            <person name="Jen D."/>
            <person name="Larson L."/>
            <person name="Lewis B."/>
            <person name="Mehta T."/>
            <person name="Park D."/>
            <person name="Pearson M."/>
            <person name="Roberts A."/>
            <person name="Saif S."/>
            <person name="Shenoy N."/>
            <person name="Sisk P."/>
            <person name="Stolte C."/>
            <person name="Sykes S."/>
            <person name="Thomson T."/>
            <person name="Walk T."/>
            <person name="White J."/>
            <person name="Yandava C."/>
            <person name="Burger G."/>
            <person name="Gray M.W."/>
            <person name="Holland P.W.H."/>
            <person name="King N."/>
            <person name="Lang F.B.F."/>
            <person name="Roger A.J."/>
            <person name="Ruiz-Trillo I."/>
            <person name="Lander E."/>
            <person name="Nusbaum C."/>
        </authorList>
    </citation>
    <scope>NUCLEOTIDE SEQUENCE [LARGE SCALE GENOMIC DNA]</scope>
    <source>
        <strain evidence="13 14">DAOM BR117</strain>
    </source>
</reference>
<dbReference type="InParanoid" id="A0A0L0HMC9"/>
<feature type="compositionally biased region" description="Low complexity" evidence="9">
    <location>
        <begin position="104"/>
        <end position="113"/>
    </location>
</feature>
<dbReference type="GO" id="GO:0003746">
    <property type="term" value="F:translation elongation factor activity"/>
    <property type="evidence" value="ECO:0007669"/>
    <property type="project" value="UniProtKB-KW"/>
</dbReference>
<dbReference type="AlphaFoldDB" id="A0A0L0HMC9"/>
<dbReference type="GO" id="GO:0031564">
    <property type="term" value="P:transcription antitermination"/>
    <property type="evidence" value="ECO:0007669"/>
    <property type="project" value="TreeGrafter"/>
</dbReference>
<dbReference type="InterPro" id="IPR006289">
    <property type="entry name" value="TFSII"/>
</dbReference>
<evidence type="ECO:0000256" key="5">
    <source>
        <dbReference type="ARBA" id="ARBA00023242"/>
    </source>
</evidence>
<evidence type="ECO:0000256" key="3">
    <source>
        <dbReference type="ARBA" id="ARBA00022771"/>
    </source>
</evidence>
<dbReference type="Pfam" id="PF08711">
    <property type="entry name" value="Med26"/>
    <property type="match status" value="1"/>
</dbReference>
<dbReference type="InterPro" id="IPR035441">
    <property type="entry name" value="TFIIS/LEDGF_dom_sf"/>
</dbReference>
<feature type="region of interest" description="Disordered" evidence="9">
    <location>
        <begin position="81"/>
        <end position="138"/>
    </location>
</feature>
<dbReference type="SMART" id="SM00440">
    <property type="entry name" value="ZnF_C2C2"/>
    <property type="match status" value="1"/>
</dbReference>
<dbReference type="VEuPathDB" id="FungiDB:SPPG_02710"/>
<dbReference type="OrthoDB" id="44867at2759"/>
<evidence type="ECO:0000313" key="14">
    <source>
        <dbReference type="Proteomes" id="UP000053201"/>
    </source>
</evidence>
<dbReference type="CDD" id="cd13749">
    <property type="entry name" value="Zn-ribbon_TFIIS"/>
    <property type="match status" value="1"/>
</dbReference>
<dbReference type="PROSITE" id="PS51133">
    <property type="entry name" value="ZF_TFIIS_2"/>
    <property type="match status" value="1"/>
</dbReference>
<dbReference type="SMART" id="SM00509">
    <property type="entry name" value="TFS2N"/>
    <property type="match status" value="1"/>
</dbReference>
<dbReference type="GeneID" id="27686277"/>
<dbReference type="InterPro" id="IPR003618">
    <property type="entry name" value="TFIIS_cen_dom"/>
</dbReference>
<keyword evidence="8" id="KW-0805">Transcription regulation</keyword>
<dbReference type="GO" id="GO:0008270">
    <property type="term" value="F:zinc ion binding"/>
    <property type="evidence" value="ECO:0007669"/>
    <property type="project" value="UniProtKB-UniRule"/>
</dbReference>
<feature type="compositionally biased region" description="Polar residues" evidence="9">
    <location>
        <begin position="82"/>
        <end position="96"/>
    </location>
</feature>
<dbReference type="InterPro" id="IPR036575">
    <property type="entry name" value="TFIIS_cen_dom_sf"/>
</dbReference>
<keyword evidence="13" id="KW-0251">Elongation factor</keyword>
<dbReference type="PROSITE" id="PS00466">
    <property type="entry name" value="ZF_TFIIS_1"/>
    <property type="match status" value="1"/>
</dbReference>
<dbReference type="PROSITE" id="PS51321">
    <property type="entry name" value="TFIIS_CENTRAL"/>
    <property type="match status" value="1"/>
</dbReference>
<dbReference type="Pfam" id="PF07500">
    <property type="entry name" value="TFIIS_M"/>
    <property type="match status" value="1"/>
</dbReference>
<accession>A0A0L0HMC9</accession>
<dbReference type="PANTHER" id="PTHR11477">
    <property type="entry name" value="TRANSCRIPTION FACTOR S-II ZINC FINGER DOMAIN-CONTAINING PROTEIN"/>
    <property type="match status" value="1"/>
</dbReference>
<evidence type="ECO:0000259" key="10">
    <source>
        <dbReference type="PROSITE" id="PS51133"/>
    </source>
</evidence>
<dbReference type="OMA" id="CHKKNCT"/>
<feature type="domain" description="TFIIS N-terminal" evidence="11">
    <location>
        <begin position="6"/>
        <end position="84"/>
    </location>
</feature>
<feature type="domain" description="TFIIS-type" evidence="10">
    <location>
        <begin position="262"/>
        <end position="302"/>
    </location>
</feature>
<dbReference type="Proteomes" id="UP000053201">
    <property type="component" value="Unassembled WGS sequence"/>
</dbReference>
<keyword evidence="8" id="KW-0804">Transcription</keyword>
<dbReference type="STRING" id="645134.A0A0L0HMC9"/>
<evidence type="ECO:0000259" key="12">
    <source>
        <dbReference type="PROSITE" id="PS51321"/>
    </source>
</evidence>
<dbReference type="FunCoup" id="A0A0L0HMC9">
    <property type="interactions" value="691"/>
</dbReference>
<gene>
    <name evidence="13" type="ORF">SPPG_02710</name>
</gene>
<dbReference type="InterPro" id="IPR001222">
    <property type="entry name" value="Znf_TFIIS"/>
</dbReference>
<comment type="subcellular location">
    <subcellularLocation>
        <location evidence="1 7 8">Nucleus</location>
    </subcellularLocation>
</comment>
<evidence type="ECO:0000256" key="8">
    <source>
        <dbReference type="RuleBase" id="RU368078"/>
    </source>
</evidence>
<dbReference type="InterPro" id="IPR017923">
    <property type="entry name" value="TFIIS_N"/>
</dbReference>
<evidence type="ECO:0000259" key="11">
    <source>
        <dbReference type="PROSITE" id="PS51319"/>
    </source>
</evidence>
<evidence type="ECO:0000256" key="1">
    <source>
        <dbReference type="ARBA" id="ARBA00004123"/>
    </source>
</evidence>
<keyword evidence="8" id="KW-0238">DNA-binding</keyword>
<keyword evidence="5 7" id="KW-0539">Nucleus</keyword>
<dbReference type="SUPFAM" id="SSF46942">
    <property type="entry name" value="Elongation factor TFIIS domain 2"/>
    <property type="match status" value="1"/>
</dbReference>
<dbReference type="PANTHER" id="PTHR11477:SF0">
    <property type="entry name" value="IP08861P-RELATED"/>
    <property type="match status" value="1"/>
</dbReference>
<evidence type="ECO:0000256" key="6">
    <source>
        <dbReference type="PROSITE-ProRule" id="PRU00472"/>
    </source>
</evidence>
<evidence type="ECO:0000256" key="2">
    <source>
        <dbReference type="ARBA" id="ARBA00022723"/>
    </source>
</evidence>
<dbReference type="eggNOG" id="KOG1105">
    <property type="taxonomic scope" value="Eukaryota"/>
</dbReference>
<dbReference type="EMBL" id="KQ257453">
    <property type="protein sequence ID" value="KND02228.1"/>
    <property type="molecule type" value="Genomic_DNA"/>
</dbReference>
<feature type="compositionally biased region" description="Basic and acidic residues" evidence="9">
    <location>
        <begin position="123"/>
        <end position="132"/>
    </location>
</feature>
<dbReference type="GO" id="GO:0006368">
    <property type="term" value="P:transcription elongation by RNA polymerase II"/>
    <property type="evidence" value="ECO:0007669"/>
    <property type="project" value="InterPro"/>
</dbReference>
<organism evidence="13 14">
    <name type="scientific">Spizellomyces punctatus (strain DAOM BR117)</name>
    <dbReference type="NCBI Taxonomy" id="645134"/>
    <lineage>
        <taxon>Eukaryota</taxon>
        <taxon>Fungi</taxon>
        <taxon>Fungi incertae sedis</taxon>
        <taxon>Chytridiomycota</taxon>
        <taxon>Chytridiomycota incertae sedis</taxon>
        <taxon>Chytridiomycetes</taxon>
        <taxon>Spizellomycetales</taxon>
        <taxon>Spizellomycetaceae</taxon>
        <taxon>Spizellomyces</taxon>
    </lineage>
</organism>
<sequence>MSLSAEKVKKAKEHLLKALKEENSKTVDDLLEYLKGVTASTELLKATGIGVTVNSIRKNTSTTENQKNAAKLLVSKWKDDVASSNGTPKKATNGSTRPVMKVDTSTNSNPSSRRSSEAGTPHSADRAERTIEGDNLSFKSTGDKVRDKCIGLLYSALTLDVDIDGEGVLPKAIKIEDVTYIENGGATGAYKSRIRSLCFNLKDKNNPDLRDRILQGKIAAERFAKMTTEEMASADRKKEVEKALKESLEEAVSATDNQSETDMFQCGKCKQRKTKYYQMQTRSADEPMTTFVTCVVCGNKWKFC</sequence>
<dbReference type="SUPFAM" id="SSF57783">
    <property type="entry name" value="Zinc beta-ribbon"/>
    <property type="match status" value="1"/>
</dbReference>
<dbReference type="Gene3D" id="1.20.930.10">
    <property type="entry name" value="Conserved domain common to transcription factors TFIIS, elongin A, CRSP70"/>
    <property type="match status" value="1"/>
</dbReference>
<proteinExistence type="inferred from homology"/>
<comment type="similarity">
    <text evidence="8">Belongs to the TFS-II family.</text>
</comment>
<dbReference type="FunFam" id="1.10.472.30:FF:000003">
    <property type="entry name" value="Transcription elongation factor S-II"/>
    <property type="match status" value="1"/>
</dbReference>
<feature type="domain" description="TFIIS central" evidence="12">
    <location>
        <begin position="145"/>
        <end position="259"/>
    </location>
</feature>
<keyword evidence="3 6" id="KW-0863">Zinc-finger</keyword>
<dbReference type="FunFam" id="2.20.25.10:FF:000001">
    <property type="entry name" value="Probable Transcription elongation factor S-II"/>
    <property type="match status" value="1"/>
</dbReference>
<protein>
    <recommendedName>
        <fullName evidence="8">Transcription elongation factor</fullName>
    </recommendedName>
</protein>
<dbReference type="InterPro" id="IPR035100">
    <property type="entry name" value="TF_IIS-typ"/>
</dbReference>
<dbReference type="SUPFAM" id="SSF47676">
    <property type="entry name" value="Conserved domain common to transcription factors TFIIS, elongin A, CRSP70"/>
    <property type="match status" value="1"/>
</dbReference>
<keyword evidence="4 8" id="KW-0862">Zinc</keyword>
<evidence type="ECO:0000256" key="4">
    <source>
        <dbReference type="ARBA" id="ARBA00022833"/>
    </source>
</evidence>
<evidence type="ECO:0000256" key="9">
    <source>
        <dbReference type="SAM" id="MobiDB-lite"/>
    </source>
</evidence>
<dbReference type="NCBIfam" id="TIGR01385">
    <property type="entry name" value="TFSII"/>
    <property type="match status" value="1"/>
</dbReference>
<evidence type="ECO:0000256" key="7">
    <source>
        <dbReference type="PROSITE-ProRule" id="PRU00649"/>
    </source>
</evidence>
<dbReference type="PIRSF" id="PIRSF006704">
    <property type="entry name" value="TF_IIS"/>
    <property type="match status" value="1"/>
</dbReference>
<dbReference type="SMART" id="SM00510">
    <property type="entry name" value="TFS2M"/>
    <property type="match status" value="1"/>
</dbReference>
<dbReference type="GO" id="GO:0006362">
    <property type="term" value="P:transcription elongation by RNA polymerase I"/>
    <property type="evidence" value="ECO:0007669"/>
    <property type="project" value="TreeGrafter"/>
</dbReference>
<dbReference type="Pfam" id="PF01096">
    <property type="entry name" value="Zn_ribbon_TFIIS"/>
    <property type="match status" value="1"/>
</dbReference>
<keyword evidence="13" id="KW-0648">Protein biosynthesis</keyword>
<dbReference type="Gene3D" id="2.20.25.10">
    <property type="match status" value="1"/>
</dbReference>
<dbReference type="Gene3D" id="1.10.472.30">
    <property type="entry name" value="Transcription elongation factor S-II, central domain"/>
    <property type="match status" value="1"/>
</dbReference>
<dbReference type="PROSITE" id="PS51319">
    <property type="entry name" value="TFIIS_N"/>
    <property type="match status" value="1"/>
</dbReference>
<dbReference type="GO" id="GO:0031440">
    <property type="term" value="P:regulation of mRNA 3'-end processing"/>
    <property type="evidence" value="ECO:0007669"/>
    <property type="project" value="TreeGrafter"/>
</dbReference>
<comment type="function">
    <text evidence="8">Necessary for efficient RNA polymerase II transcription elongation past template-encoded arresting sites.</text>
</comment>
<keyword evidence="14" id="KW-1185">Reference proteome</keyword>
<dbReference type="RefSeq" id="XP_016610267.1">
    <property type="nucleotide sequence ID" value="XM_016750995.1"/>
</dbReference>
<dbReference type="GO" id="GO:0005634">
    <property type="term" value="C:nucleus"/>
    <property type="evidence" value="ECO:0007669"/>
    <property type="project" value="UniProtKB-SubCell"/>
</dbReference>
<evidence type="ECO:0000313" key="13">
    <source>
        <dbReference type="EMBL" id="KND02228.1"/>
    </source>
</evidence>
<dbReference type="InterPro" id="IPR003617">
    <property type="entry name" value="TFIIS/CRSP70_N_sub"/>
</dbReference>